<organism evidence="2 3">
    <name type="scientific">Luteibacter rhizovicinus</name>
    <dbReference type="NCBI Taxonomy" id="242606"/>
    <lineage>
        <taxon>Bacteria</taxon>
        <taxon>Pseudomonadati</taxon>
        <taxon>Pseudomonadota</taxon>
        <taxon>Gammaproteobacteria</taxon>
        <taxon>Lysobacterales</taxon>
        <taxon>Rhodanobacteraceae</taxon>
        <taxon>Luteibacter</taxon>
    </lineage>
</organism>
<dbReference type="AlphaFoldDB" id="A0A4R3YL50"/>
<evidence type="ECO:0000313" key="3">
    <source>
        <dbReference type="Proteomes" id="UP000295645"/>
    </source>
</evidence>
<accession>A0A4R3YL50</accession>
<gene>
    <name evidence="2" type="ORF">EC912_105137</name>
</gene>
<dbReference type="OrthoDB" id="5493434at2"/>
<dbReference type="EMBL" id="SMCS01000005">
    <property type="protein sequence ID" value="TCV93277.1"/>
    <property type="molecule type" value="Genomic_DNA"/>
</dbReference>
<evidence type="ECO:0000256" key="1">
    <source>
        <dbReference type="SAM" id="Phobius"/>
    </source>
</evidence>
<keyword evidence="1" id="KW-1133">Transmembrane helix</keyword>
<dbReference type="RefSeq" id="WP_132144944.1">
    <property type="nucleotide sequence ID" value="NZ_SMCS01000005.1"/>
</dbReference>
<keyword evidence="1" id="KW-0472">Membrane</keyword>
<comment type="caution">
    <text evidence="2">The sequence shown here is derived from an EMBL/GenBank/DDBJ whole genome shotgun (WGS) entry which is preliminary data.</text>
</comment>
<evidence type="ECO:0000313" key="2">
    <source>
        <dbReference type="EMBL" id="TCV93277.1"/>
    </source>
</evidence>
<feature type="transmembrane region" description="Helical" evidence="1">
    <location>
        <begin position="36"/>
        <end position="55"/>
    </location>
</feature>
<proteinExistence type="predicted"/>
<dbReference type="Proteomes" id="UP000295645">
    <property type="component" value="Unassembled WGS sequence"/>
</dbReference>
<protein>
    <submittedName>
        <fullName evidence="2">Uncharacterized protein</fullName>
    </submittedName>
</protein>
<keyword evidence="1" id="KW-0812">Transmembrane</keyword>
<reference evidence="2 3" key="1">
    <citation type="submission" date="2019-03" db="EMBL/GenBank/DDBJ databases">
        <title>Above-ground endophytic microbial communities from plants in different locations in the United States.</title>
        <authorList>
            <person name="Frank C."/>
        </authorList>
    </citation>
    <scope>NUCLEOTIDE SEQUENCE [LARGE SCALE GENOMIC DNA]</scope>
    <source>
        <strain evidence="2 3">LP_13_YM</strain>
    </source>
</reference>
<sequence length="78" mass="8619">MTVDTSSLERPDFSSTTDLYGIVGNVYDMRLMLFDYQGLAALAISGLLPFVPVWLSAIPMSTIVDHLVDALFRPLIAR</sequence>
<name>A0A4R3YL50_9GAMM</name>
<keyword evidence="3" id="KW-1185">Reference proteome</keyword>